<evidence type="ECO:0000313" key="3">
    <source>
        <dbReference type="Proteomes" id="UP000676336"/>
    </source>
</evidence>
<sequence length="59" mass="6594">MSVHDHVIIIGGSIGGMMTAACLSKYFKRITIIESDDVLNETLHKSTPDQIFDYHCRLA</sequence>
<gene>
    <name evidence="2" type="ORF">SMN809_LOCUS52172</name>
</gene>
<dbReference type="GO" id="GO:0004497">
    <property type="term" value="F:monooxygenase activity"/>
    <property type="evidence" value="ECO:0007669"/>
    <property type="project" value="InterPro"/>
</dbReference>
<dbReference type="AlphaFoldDB" id="A0A8S3CF58"/>
<keyword evidence="1" id="KW-1133">Transmembrane helix</keyword>
<keyword evidence="1" id="KW-0812">Transmembrane</keyword>
<comment type="caution">
    <text evidence="2">The sequence shown here is derived from an EMBL/GenBank/DDBJ whole genome shotgun (WGS) entry which is preliminary data.</text>
</comment>
<protein>
    <submittedName>
        <fullName evidence="2">Uncharacterized protein</fullName>
    </submittedName>
</protein>
<reference evidence="2" key="1">
    <citation type="submission" date="2021-02" db="EMBL/GenBank/DDBJ databases">
        <authorList>
            <person name="Nowell W R."/>
        </authorList>
    </citation>
    <scope>NUCLEOTIDE SEQUENCE</scope>
</reference>
<name>A0A8S3CF58_9BILA</name>
<accession>A0A8S3CF58</accession>
<feature type="transmembrane region" description="Helical" evidence="1">
    <location>
        <begin position="6"/>
        <end position="27"/>
    </location>
</feature>
<dbReference type="Gene3D" id="3.50.50.60">
    <property type="entry name" value="FAD/NAD(P)-binding domain"/>
    <property type="match status" value="1"/>
</dbReference>
<dbReference type="InterPro" id="IPR006905">
    <property type="entry name" value="Flavin_halogenase"/>
</dbReference>
<dbReference type="Proteomes" id="UP000676336">
    <property type="component" value="Unassembled WGS sequence"/>
</dbReference>
<dbReference type="SUPFAM" id="SSF51971">
    <property type="entry name" value="Nucleotide-binding domain"/>
    <property type="match status" value="1"/>
</dbReference>
<feature type="non-terminal residue" evidence="2">
    <location>
        <position position="59"/>
    </location>
</feature>
<organism evidence="2 3">
    <name type="scientific">Rotaria magnacalcarata</name>
    <dbReference type="NCBI Taxonomy" id="392030"/>
    <lineage>
        <taxon>Eukaryota</taxon>
        <taxon>Metazoa</taxon>
        <taxon>Spiralia</taxon>
        <taxon>Gnathifera</taxon>
        <taxon>Rotifera</taxon>
        <taxon>Eurotatoria</taxon>
        <taxon>Bdelloidea</taxon>
        <taxon>Philodinida</taxon>
        <taxon>Philodinidae</taxon>
        <taxon>Rotaria</taxon>
    </lineage>
</organism>
<dbReference type="Pfam" id="PF04820">
    <property type="entry name" value="Trp_halogenase"/>
    <property type="match status" value="1"/>
</dbReference>
<dbReference type="InterPro" id="IPR036188">
    <property type="entry name" value="FAD/NAD-bd_sf"/>
</dbReference>
<keyword evidence="1" id="KW-0472">Membrane</keyword>
<evidence type="ECO:0000256" key="1">
    <source>
        <dbReference type="SAM" id="Phobius"/>
    </source>
</evidence>
<dbReference type="EMBL" id="CAJOBI010176489">
    <property type="protein sequence ID" value="CAF4909739.1"/>
    <property type="molecule type" value="Genomic_DNA"/>
</dbReference>
<proteinExistence type="predicted"/>
<evidence type="ECO:0000313" key="2">
    <source>
        <dbReference type="EMBL" id="CAF4909739.1"/>
    </source>
</evidence>